<proteinExistence type="predicted"/>
<dbReference type="Proteomes" id="UP000468735">
    <property type="component" value="Unassembled WGS sequence"/>
</dbReference>
<name>A0A6H9Z0C2_9ACTN</name>
<protein>
    <submittedName>
        <fullName evidence="1">Uncharacterized protein</fullName>
    </submittedName>
</protein>
<organism evidence="1 2">
    <name type="scientific">Actinomadura rudentiformis</name>
    <dbReference type="NCBI Taxonomy" id="359158"/>
    <lineage>
        <taxon>Bacteria</taxon>
        <taxon>Bacillati</taxon>
        <taxon>Actinomycetota</taxon>
        <taxon>Actinomycetes</taxon>
        <taxon>Streptosporangiales</taxon>
        <taxon>Thermomonosporaceae</taxon>
        <taxon>Actinomadura</taxon>
    </lineage>
</organism>
<reference evidence="1 2" key="1">
    <citation type="submission" date="2019-09" db="EMBL/GenBank/DDBJ databases">
        <title>Actinomadura physcomitrii sp. nov., a novel actinomycete isolated from moss [Physcomitrium sphaericum (Ludw) Fuernr].</title>
        <authorList>
            <person name="Zhuang X."/>
            <person name="Liu C."/>
        </authorList>
    </citation>
    <scope>NUCLEOTIDE SEQUENCE [LARGE SCALE GENOMIC DNA]</scope>
    <source>
        <strain evidence="1 2">HMC1</strain>
    </source>
</reference>
<accession>A0A6H9Z0C2</accession>
<sequence>MKAITDFLAFADHGAGCHKWYARTATGEIAYSDTQGLYQWHDGQRIDYSGGDRQCSSDEHMHTLGIGGPQPHPIRLGLLAAVSPARRN</sequence>
<gene>
    <name evidence="1" type="ORF">F8566_20070</name>
</gene>
<dbReference type="AlphaFoldDB" id="A0A6H9Z0C2"/>
<dbReference type="RefSeq" id="WP_151562022.1">
    <property type="nucleotide sequence ID" value="NZ_WBMT01000009.1"/>
</dbReference>
<dbReference type="EMBL" id="WBMT01000009">
    <property type="protein sequence ID" value="KAB2347311.1"/>
    <property type="molecule type" value="Genomic_DNA"/>
</dbReference>
<comment type="caution">
    <text evidence="1">The sequence shown here is derived from an EMBL/GenBank/DDBJ whole genome shotgun (WGS) entry which is preliminary data.</text>
</comment>
<evidence type="ECO:0000313" key="1">
    <source>
        <dbReference type="EMBL" id="KAB2347311.1"/>
    </source>
</evidence>
<keyword evidence="2" id="KW-1185">Reference proteome</keyword>
<evidence type="ECO:0000313" key="2">
    <source>
        <dbReference type="Proteomes" id="UP000468735"/>
    </source>
</evidence>